<dbReference type="PROSITE" id="PS50113">
    <property type="entry name" value="PAC"/>
    <property type="match status" value="1"/>
</dbReference>
<dbReference type="InterPro" id="IPR001633">
    <property type="entry name" value="EAL_dom"/>
</dbReference>
<feature type="domain" description="PAC" evidence="2">
    <location>
        <begin position="401"/>
        <end position="454"/>
    </location>
</feature>
<reference evidence="5 6" key="1">
    <citation type="submission" date="2020-08" db="EMBL/GenBank/DDBJ databases">
        <title>Novel species isolated from subtropical streams in China.</title>
        <authorList>
            <person name="Lu H."/>
        </authorList>
    </citation>
    <scope>NUCLEOTIDE SEQUENCE [LARGE SCALE GENOMIC DNA]</scope>
    <source>
        <strain evidence="5 6">CCTCC AB 2015119</strain>
    </source>
</reference>
<accession>A0ABR6XCX4</accession>
<dbReference type="Gene3D" id="3.20.20.450">
    <property type="entry name" value="EAL domain"/>
    <property type="match status" value="1"/>
</dbReference>
<comment type="caution">
    <text evidence="5">The sequence shown here is derived from an EMBL/GenBank/DDBJ whole genome shotgun (WGS) entry which is preliminary data.</text>
</comment>
<dbReference type="SUPFAM" id="SSF55781">
    <property type="entry name" value="GAF domain-like"/>
    <property type="match status" value="1"/>
</dbReference>
<dbReference type="InterPro" id="IPR043128">
    <property type="entry name" value="Rev_trsase/Diguanyl_cyclase"/>
</dbReference>
<dbReference type="InterPro" id="IPR035965">
    <property type="entry name" value="PAS-like_dom_sf"/>
</dbReference>
<dbReference type="SUPFAM" id="SSF55073">
    <property type="entry name" value="Nucleotide cyclase"/>
    <property type="match status" value="1"/>
</dbReference>
<evidence type="ECO:0000313" key="6">
    <source>
        <dbReference type="Proteomes" id="UP000637632"/>
    </source>
</evidence>
<dbReference type="Pfam" id="PF00563">
    <property type="entry name" value="EAL"/>
    <property type="match status" value="1"/>
</dbReference>
<dbReference type="Gene3D" id="3.30.70.270">
    <property type="match status" value="1"/>
</dbReference>
<dbReference type="CDD" id="cd01949">
    <property type="entry name" value="GGDEF"/>
    <property type="match status" value="1"/>
</dbReference>
<dbReference type="SMART" id="SM00052">
    <property type="entry name" value="EAL"/>
    <property type="match status" value="1"/>
</dbReference>
<dbReference type="EMBL" id="JACOFT010000001">
    <property type="protein sequence ID" value="MBC3810430.1"/>
    <property type="molecule type" value="Genomic_DNA"/>
</dbReference>
<evidence type="ECO:0000259" key="3">
    <source>
        <dbReference type="PROSITE" id="PS50883"/>
    </source>
</evidence>
<feature type="domain" description="EAL" evidence="3">
    <location>
        <begin position="628"/>
        <end position="882"/>
    </location>
</feature>
<dbReference type="Gene3D" id="3.30.450.20">
    <property type="entry name" value="PAS domain"/>
    <property type="match status" value="1"/>
</dbReference>
<dbReference type="SUPFAM" id="SSF55785">
    <property type="entry name" value="PYP-like sensor domain (PAS domain)"/>
    <property type="match status" value="1"/>
</dbReference>
<dbReference type="InterPro" id="IPR012226">
    <property type="entry name" value="Diguanyl_cyclase/Pdiesterase"/>
</dbReference>
<name>A0ABR6XCX4_9BURK</name>
<dbReference type="PROSITE" id="PS50887">
    <property type="entry name" value="GGDEF"/>
    <property type="match status" value="1"/>
</dbReference>
<dbReference type="InterPro" id="IPR000160">
    <property type="entry name" value="GGDEF_dom"/>
</dbReference>
<evidence type="ECO:0000259" key="4">
    <source>
        <dbReference type="PROSITE" id="PS50887"/>
    </source>
</evidence>
<dbReference type="Pfam" id="PF00990">
    <property type="entry name" value="GGDEF"/>
    <property type="match status" value="1"/>
</dbReference>
<proteinExistence type="predicted"/>
<feature type="domain" description="GGDEF" evidence="4">
    <location>
        <begin position="486"/>
        <end position="619"/>
    </location>
</feature>
<dbReference type="PIRSF" id="PIRSF005925">
    <property type="entry name" value="Dos"/>
    <property type="match status" value="1"/>
</dbReference>
<dbReference type="InterPro" id="IPR029016">
    <property type="entry name" value="GAF-like_dom_sf"/>
</dbReference>
<dbReference type="SMART" id="SM00267">
    <property type="entry name" value="GGDEF"/>
    <property type="match status" value="1"/>
</dbReference>
<dbReference type="SUPFAM" id="SSF141868">
    <property type="entry name" value="EAL domain-like"/>
    <property type="match status" value="1"/>
</dbReference>
<dbReference type="PROSITE" id="PS50883">
    <property type="entry name" value="EAL"/>
    <property type="match status" value="1"/>
</dbReference>
<dbReference type="InterPro" id="IPR003018">
    <property type="entry name" value="GAF"/>
</dbReference>
<dbReference type="Pfam" id="PF13188">
    <property type="entry name" value="PAS_8"/>
    <property type="match status" value="1"/>
</dbReference>
<dbReference type="InterPro" id="IPR000014">
    <property type="entry name" value="PAS"/>
</dbReference>
<dbReference type="InterPro" id="IPR052155">
    <property type="entry name" value="Biofilm_reg_signaling"/>
</dbReference>
<keyword evidence="1" id="KW-0175">Coiled coil</keyword>
<dbReference type="InterPro" id="IPR000700">
    <property type="entry name" value="PAS-assoc_C"/>
</dbReference>
<dbReference type="InterPro" id="IPR029787">
    <property type="entry name" value="Nucleotide_cyclase"/>
</dbReference>
<dbReference type="CDD" id="cd01948">
    <property type="entry name" value="EAL"/>
    <property type="match status" value="1"/>
</dbReference>
<feature type="coiled-coil region" evidence="1">
    <location>
        <begin position="305"/>
        <end position="332"/>
    </location>
</feature>
<dbReference type="Proteomes" id="UP000637632">
    <property type="component" value="Unassembled WGS sequence"/>
</dbReference>
<dbReference type="InterPro" id="IPR035919">
    <property type="entry name" value="EAL_sf"/>
</dbReference>
<evidence type="ECO:0000259" key="2">
    <source>
        <dbReference type="PROSITE" id="PS50113"/>
    </source>
</evidence>
<evidence type="ECO:0000313" key="5">
    <source>
        <dbReference type="EMBL" id="MBC3810430.1"/>
    </source>
</evidence>
<dbReference type="PANTHER" id="PTHR44757">
    <property type="entry name" value="DIGUANYLATE CYCLASE DGCP"/>
    <property type="match status" value="1"/>
</dbReference>
<dbReference type="Gene3D" id="3.30.450.40">
    <property type="match status" value="1"/>
</dbReference>
<gene>
    <name evidence="5" type="ORF">H8K26_03170</name>
</gene>
<keyword evidence="6" id="KW-1185">Reference proteome</keyword>
<dbReference type="Pfam" id="PF13185">
    <property type="entry name" value="GAF_2"/>
    <property type="match status" value="1"/>
</dbReference>
<evidence type="ECO:0000256" key="1">
    <source>
        <dbReference type="SAM" id="Coils"/>
    </source>
</evidence>
<sequence>MKLPPPLLSSNIPAYILDDEWHATLLEQHPDAFYVLIDNRIAYANPAGLALIKAADLVQVLGLKPEAFLLARQPGAGIIPTPGNHDDLHFYQCIALDGQQQEIEVRSVSFDYQGQPAILLSARETHRHGLQVFSRNGNDSLDAKASRIHEALHHEKEILEMIALDKPLVHILEDVCDRMERLLDNNALCAISLFDHSSKQITIGAAPSLPETFTSLLNNIEVGTDSCTAAAAVHYNRLTIVQDIAHSPMWEKFKASALEHGLQACWSYPISTAFNSVLGTVDVYYRHRHSPGEDEQAMIIDACDLIGLAIDKKNMEQTLEESEERYRSVVTNLSEGIMVIAPGGQILTSNPSALRILKIDDITKISRRHRYFKRLMSEDGKDIRLGDDPASTVVRTGKPILNLSTSVELSDGSIVWLLINCFPIFKNRSTSVSAVLLSFTDTTQVRETQQQLKFMASFDALTGLPNRHQLNLRLTRALTDSQQKKQRVAILFLDLDRFKYVNDTAGHAAGDSLLRDVAKRLSSCIRTTDLLARLGGDEFVIVAENVEDVQYLRDLSERVLARMRDPFIIDGNEYYLGTSIGISISPHDGLDASTLMLCADSAMYHAKESGRNNYQFFTTELNTRAQHRYTLETNLRRALTEQEFLVYYQPKISLQTSRIVGAEALIRWQMPGQGLIPPNEFIPISEEIGLILPIGRWVLEQVCYQTKYWRDNLVPDLVVSVNISPRQFQDVTLCDFIAATLQESGLPPSALQLEITEGLLMGEIDRLLPMFNAIKALGVSISLDDFGTGFSSLSYLQRFPIDNLKIDRSFISKIPENQDSVVLTHAIIAMANALGMSITAEGVENAEQMFFLTDSGCQEMQGYYFSKPLPVEQFEKLLKNNRQQ</sequence>
<dbReference type="NCBIfam" id="TIGR00254">
    <property type="entry name" value="GGDEF"/>
    <property type="match status" value="1"/>
</dbReference>
<dbReference type="PANTHER" id="PTHR44757:SF2">
    <property type="entry name" value="BIOFILM ARCHITECTURE MAINTENANCE PROTEIN MBAA"/>
    <property type="match status" value="1"/>
</dbReference>
<dbReference type="RefSeq" id="WP_190477235.1">
    <property type="nucleotide sequence ID" value="NZ_JACOFT010000001.1"/>
</dbReference>
<protein>
    <submittedName>
        <fullName evidence="5">EAL domain-containing protein</fullName>
    </submittedName>
</protein>
<organism evidence="5 6">
    <name type="scientific">Undibacterium aquatile</name>
    <dbReference type="NCBI Taxonomy" id="1537398"/>
    <lineage>
        <taxon>Bacteria</taxon>
        <taxon>Pseudomonadati</taxon>
        <taxon>Pseudomonadota</taxon>
        <taxon>Betaproteobacteria</taxon>
        <taxon>Burkholderiales</taxon>
        <taxon>Oxalobacteraceae</taxon>
        <taxon>Undibacterium</taxon>
    </lineage>
</organism>